<feature type="signal peptide" evidence="2">
    <location>
        <begin position="1"/>
        <end position="20"/>
    </location>
</feature>
<feature type="compositionally biased region" description="Low complexity" evidence="1">
    <location>
        <begin position="229"/>
        <end position="240"/>
    </location>
</feature>
<name>A0A2G7FTT3_9EURO</name>
<feature type="region of interest" description="Disordered" evidence="1">
    <location>
        <begin position="51"/>
        <end position="85"/>
    </location>
</feature>
<protein>
    <submittedName>
        <fullName evidence="3">Uncharacterized protein</fullName>
    </submittedName>
</protein>
<proteinExistence type="predicted"/>
<dbReference type="STRING" id="656916.A0A2G7FTT3"/>
<dbReference type="Proteomes" id="UP000231358">
    <property type="component" value="Unassembled WGS sequence"/>
</dbReference>
<accession>A0A2G7FTT3</accession>
<evidence type="ECO:0000256" key="1">
    <source>
        <dbReference type="SAM" id="MobiDB-lite"/>
    </source>
</evidence>
<comment type="caution">
    <text evidence="3">The sequence shown here is derived from an EMBL/GenBank/DDBJ whole genome shotgun (WGS) entry which is preliminary data.</text>
</comment>
<feature type="chain" id="PRO_5013869555" evidence="2">
    <location>
        <begin position="21"/>
        <end position="367"/>
    </location>
</feature>
<reference evidence="3 4" key="1">
    <citation type="submission" date="2017-05" db="EMBL/GenBank/DDBJ databases">
        <title>Genome sequence for an aflatoxigenic pathogen of Argentinian peanut, Aspergillus arachidicola.</title>
        <authorList>
            <person name="Moore G."/>
            <person name="Beltz S.B."/>
            <person name="Mack B.M."/>
        </authorList>
    </citation>
    <scope>NUCLEOTIDE SEQUENCE [LARGE SCALE GENOMIC DNA]</scope>
    <source>
        <strain evidence="3 4">CBS 117610</strain>
    </source>
</reference>
<keyword evidence="4" id="KW-1185">Reference proteome</keyword>
<dbReference type="EMBL" id="NEXV01000418">
    <property type="protein sequence ID" value="PIG83963.1"/>
    <property type="molecule type" value="Genomic_DNA"/>
</dbReference>
<gene>
    <name evidence="3" type="ORF">AARAC_008643</name>
</gene>
<evidence type="ECO:0000313" key="4">
    <source>
        <dbReference type="Proteomes" id="UP000231358"/>
    </source>
</evidence>
<feature type="region of interest" description="Disordered" evidence="1">
    <location>
        <begin position="210"/>
        <end position="246"/>
    </location>
</feature>
<keyword evidence="2" id="KW-0732">Signal</keyword>
<organism evidence="3 4">
    <name type="scientific">Aspergillus arachidicola</name>
    <dbReference type="NCBI Taxonomy" id="656916"/>
    <lineage>
        <taxon>Eukaryota</taxon>
        <taxon>Fungi</taxon>
        <taxon>Dikarya</taxon>
        <taxon>Ascomycota</taxon>
        <taxon>Pezizomycotina</taxon>
        <taxon>Eurotiomycetes</taxon>
        <taxon>Eurotiomycetidae</taxon>
        <taxon>Eurotiales</taxon>
        <taxon>Aspergillaceae</taxon>
        <taxon>Aspergillus</taxon>
        <taxon>Aspergillus subgen. Circumdati</taxon>
    </lineage>
</organism>
<dbReference type="AlphaFoldDB" id="A0A2G7FTT3"/>
<evidence type="ECO:0000313" key="3">
    <source>
        <dbReference type="EMBL" id="PIG83963.1"/>
    </source>
</evidence>
<evidence type="ECO:0000256" key="2">
    <source>
        <dbReference type="SAM" id="SignalP"/>
    </source>
</evidence>
<sequence length="367" mass="37645">MRPLHLVLFSLAASAAPIDGSNPEFTCNGDVCYLPPPKPVEPTYFLENGEQVPDISHFPPPPRPTPTNNEEAKPPTDLGGSGGSGSSVGSIVGGVIGAGTAIGGVLGAAGSAGSAAGGALGGIGASGAAGAVGGAGSPEVAGNGGSAGSIASTGATGATGADGVSYGTFEGDVSELPPPKKPVETYFDENLQEIPGPNGDERTFELNVHGEGEGALNDGGNPGRGGRPGPSRAGPSQSRGINLNDFRDSDKSIARHYLQSENSREQYNPIFLPWDTLLICFLAHVKPFDGGRTVDEKKLFAGVRERYTNLKEVKATSDKEGNFAARDRGRYRYIAGTKDGKEVLVGIAEHGTNSNNFVNFTPFPKPQ</sequence>